<dbReference type="PANTHER" id="PTHR37042">
    <property type="entry name" value="OUTER MEMBRANE PROTEIN RV1973"/>
    <property type="match status" value="1"/>
</dbReference>
<comment type="subcellular location">
    <subcellularLocation>
        <location evidence="1">Membrane</location>
    </subcellularLocation>
</comment>
<name>A0A7I9ZG64_9MYCO</name>
<organism evidence="5 6">
    <name type="scientific">Mycolicibacterium hippocampi</name>
    <dbReference type="NCBI Taxonomy" id="659824"/>
    <lineage>
        <taxon>Bacteria</taxon>
        <taxon>Bacillati</taxon>
        <taxon>Actinomycetota</taxon>
        <taxon>Actinomycetes</taxon>
        <taxon>Mycobacteriales</taxon>
        <taxon>Mycobacteriaceae</taxon>
        <taxon>Mycolicibacterium</taxon>
    </lineage>
</organism>
<feature type="transmembrane region" description="Helical" evidence="4">
    <location>
        <begin position="53"/>
        <end position="73"/>
    </location>
</feature>
<keyword evidence="2 4" id="KW-0472">Membrane</keyword>
<dbReference type="RefSeq" id="WP_163886562.1">
    <property type="nucleotide sequence ID" value="NZ_BLLB01000002.1"/>
</dbReference>
<dbReference type="PANTHER" id="PTHR37042:SF4">
    <property type="entry name" value="OUTER MEMBRANE PROTEIN RV1973"/>
    <property type="match status" value="1"/>
</dbReference>
<dbReference type="EMBL" id="BLLB01000002">
    <property type="protein sequence ID" value="GFG99828.1"/>
    <property type="molecule type" value="Genomic_DNA"/>
</dbReference>
<feature type="compositionally biased region" description="Basic and acidic residues" evidence="3">
    <location>
        <begin position="1"/>
        <end position="12"/>
    </location>
</feature>
<evidence type="ECO:0000256" key="4">
    <source>
        <dbReference type="SAM" id="Phobius"/>
    </source>
</evidence>
<keyword evidence="4" id="KW-0812">Transmembrane</keyword>
<evidence type="ECO:0000256" key="3">
    <source>
        <dbReference type="SAM" id="MobiDB-lite"/>
    </source>
</evidence>
<dbReference type="GO" id="GO:0016020">
    <property type="term" value="C:membrane"/>
    <property type="evidence" value="ECO:0007669"/>
    <property type="project" value="UniProtKB-SubCell"/>
</dbReference>
<keyword evidence="6" id="KW-1185">Reference proteome</keyword>
<feature type="region of interest" description="Disordered" evidence="3">
    <location>
        <begin position="1"/>
        <end position="41"/>
    </location>
</feature>
<evidence type="ECO:0000313" key="6">
    <source>
        <dbReference type="Proteomes" id="UP000465304"/>
    </source>
</evidence>
<evidence type="ECO:0000256" key="1">
    <source>
        <dbReference type="ARBA" id="ARBA00004370"/>
    </source>
</evidence>
<comment type="caution">
    <text evidence="5">The sequence shown here is derived from an EMBL/GenBank/DDBJ whole genome shotgun (WGS) entry which is preliminary data.</text>
</comment>
<evidence type="ECO:0000313" key="5">
    <source>
        <dbReference type="EMBL" id="GFG99828.1"/>
    </source>
</evidence>
<gene>
    <name evidence="5" type="ORF">MHIP_03120</name>
</gene>
<proteinExistence type="predicted"/>
<protein>
    <submittedName>
        <fullName evidence="5">Outer membrane protein</fullName>
    </submittedName>
</protein>
<evidence type="ECO:0000256" key="2">
    <source>
        <dbReference type="ARBA" id="ARBA00023136"/>
    </source>
</evidence>
<sequence length="207" mass="21698">MFSTFRSREARLSEGGGFETDEESEDTAPPTDDGTEAIADVGAGRRRKSVARVLTFGVLPVALLLLATAAGFLKWQVVSTQAELKASNESVRAASAGTVALLTYEPASVDTDLVAARENLTGSFLDAFTTLTDDVVIPGAKQQRIFSTAAVSAAAPISATAHHAVVIVFVNQTTTVADDPPTETASSVKVTLDNVDGRWLISDFAPL</sequence>
<dbReference type="Proteomes" id="UP000465304">
    <property type="component" value="Unassembled WGS sequence"/>
</dbReference>
<accession>A0A7I9ZG64</accession>
<dbReference type="AlphaFoldDB" id="A0A7I9ZG64"/>
<reference evidence="5 6" key="1">
    <citation type="journal article" date="2019" name="Emerg. Microbes Infect.">
        <title>Comprehensive subspecies identification of 175 nontuberculous mycobacteria species based on 7547 genomic profiles.</title>
        <authorList>
            <person name="Matsumoto Y."/>
            <person name="Kinjo T."/>
            <person name="Motooka D."/>
            <person name="Nabeya D."/>
            <person name="Jung N."/>
            <person name="Uechi K."/>
            <person name="Horii T."/>
            <person name="Iida T."/>
            <person name="Fujita J."/>
            <person name="Nakamura S."/>
        </authorList>
    </citation>
    <scope>NUCLEOTIDE SEQUENCE [LARGE SCALE GENOMIC DNA]</scope>
    <source>
        <strain evidence="5 6">JCM 30996</strain>
    </source>
</reference>
<keyword evidence="4" id="KW-1133">Transmembrane helix</keyword>